<dbReference type="SUPFAM" id="SSF81296">
    <property type="entry name" value="E set domains"/>
    <property type="match status" value="1"/>
</dbReference>
<proteinExistence type="predicted"/>
<evidence type="ECO:0008006" key="7">
    <source>
        <dbReference type="Google" id="ProtNLM"/>
    </source>
</evidence>
<evidence type="ECO:0000313" key="6">
    <source>
        <dbReference type="Proteomes" id="UP001497522"/>
    </source>
</evidence>
<keyword evidence="1" id="KW-0732">Signal</keyword>
<dbReference type="Proteomes" id="UP001497522">
    <property type="component" value="Chromosome 13"/>
</dbReference>
<dbReference type="Gene3D" id="2.130.10.80">
    <property type="entry name" value="Galactose oxidase/kelch, beta-propeller"/>
    <property type="match status" value="1"/>
</dbReference>
<dbReference type="Pfam" id="PF07250">
    <property type="entry name" value="Glyoxal_oxid_N"/>
    <property type="match status" value="1"/>
</dbReference>
<feature type="transmembrane region" description="Helical" evidence="2">
    <location>
        <begin position="7"/>
        <end position="26"/>
    </location>
</feature>
<feature type="domain" description="Glyoxal oxidase N-terminal" evidence="3">
    <location>
        <begin position="54"/>
        <end position="437"/>
    </location>
</feature>
<evidence type="ECO:0000256" key="2">
    <source>
        <dbReference type="SAM" id="Phobius"/>
    </source>
</evidence>
<dbReference type="Gene3D" id="2.60.40.10">
    <property type="entry name" value="Immunoglobulins"/>
    <property type="match status" value="1"/>
</dbReference>
<organism evidence="5 6">
    <name type="scientific">Sphagnum jensenii</name>
    <dbReference type="NCBI Taxonomy" id="128206"/>
    <lineage>
        <taxon>Eukaryota</taxon>
        <taxon>Viridiplantae</taxon>
        <taxon>Streptophyta</taxon>
        <taxon>Embryophyta</taxon>
        <taxon>Bryophyta</taxon>
        <taxon>Sphagnophytina</taxon>
        <taxon>Sphagnopsida</taxon>
        <taxon>Sphagnales</taxon>
        <taxon>Sphagnaceae</taxon>
        <taxon>Sphagnum</taxon>
    </lineage>
</organism>
<keyword evidence="2" id="KW-1133">Transmembrane helix</keyword>
<dbReference type="InterPro" id="IPR015202">
    <property type="entry name" value="GO-like_E_set"/>
</dbReference>
<name>A0ABP1AL90_9BRYO</name>
<evidence type="ECO:0000259" key="3">
    <source>
        <dbReference type="Pfam" id="PF07250"/>
    </source>
</evidence>
<evidence type="ECO:0000259" key="4">
    <source>
        <dbReference type="Pfam" id="PF09118"/>
    </source>
</evidence>
<keyword evidence="2" id="KW-0472">Membrane</keyword>
<dbReference type="SUPFAM" id="SSF50965">
    <property type="entry name" value="Galactose oxidase, central domain"/>
    <property type="match status" value="1"/>
</dbReference>
<feature type="domain" description="Galactose oxidase-like Early set" evidence="4">
    <location>
        <begin position="446"/>
        <end position="547"/>
    </location>
</feature>
<dbReference type="InterPro" id="IPR011043">
    <property type="entry name" value="Gal_Oxase/kelch_b-propeller"/>
</dbReference>
<evidence type="ECO:0000313" key="5">
    <source>
        <dbReference type="EMBL" id="CAK9863263.1"/>
    </source>
</evidence>
<dbReference type="InterPro" id="IPR013783">
    <property type="entry name" value="Ig-like_fold"/>
</dbReference>
<dbReference type="PANTHER" id="PTHR32208">
    <property type="entry name" value="SECRETED PROTEIN-RELATED"/>
    <property type="match status" value="1"/>
</dbReference>
<sequence>MHLSYEAHCISILIGFAPLIIVIGAGSSNASSSLGDAGGGSWELLLQNAGIASMHTALTHFGTLVLLDRTDIGASLLNLPDGTCRNDPLDLMLKHDCSAHSVLYDPSTNTVRPLTILTDTWCSSGQFMPDGTLLQTGGDYDGATKIRTFTPCDPSGTCDWVESSTQFLQEARWYATNQLLPEGQQIIIGGRRAFNYEFLPFSSLGLVNFTLLAATNDPEEDNLYPFVHLLPDGTLFIFANRDSIVLDYNTNTVLKTLPTIPGEPRNYPSAGSSVLLPLLSANQFLTAEILVCGGAQYGAYLNPSQQLLCSSTCGRIMVTDAAPMWSMETMPINRCMGDMIILPSQDILIINGAQQGSQGWGDASNPAFTPVLYSPYATVGFRFTTLTPGTIPRMYHSTANLLPDGRIFLAGSNPHQFYSFNVEFPTELRLEAFSPPYLNDTQSVMKPTIVAAPQQVNYGAPLTILITTPVVLTGLIEVNLVSSPFVTHSFAQGQRLLSLDSSGPVQTAANTYEITATAPLTPMIAPPSYYMLFAVNQGIPSIAAWVQLLAPI</sequence>
<dbReference type="InterPro" id="IPR009880">
    <property type="entry name" value="Glyoxal_oxidase_N"/>
</dbReference>
<dbReference type="InterPro" id="IPR037293">
    <property type="entry name" value="Gal_Oxidase_central_sf"/>
</dbReference>
<reference evidence="5" key="1">
    <citation type="submission" date="2024-03" db="EMBL/GenBank/DDBJ databases">
        <authorList>
            <consortium name="ELIXIR-Norway"/>
            <consortium name="Elixir Norway"/>
        </authorList>
    </citation>
    <scope>NUCLEOTIDE SEQUENCE</scope>
</reference>
<keyword evidence="6" id="KW-1185">Reference proteome</keyword>
<dbReference type="PANTHER" id="PTHR32208:SF21">
    <property type="entry name" value="LOW QUALITY PROTEIN: ALDEHYDE OXIDASE GLOX-LIKE"/>
    <property type="match status" value="1"/>
</dbReference>
<protein>
    <recommendedName>
        <fullName evidence="7">Galactose oxidase</fullName>
    </recommendedName>
</protein>
<dbReference type="Pfam" id="PF09118">
    <property type="entry name" value="GO-like_E_set"/>
    <property type="match status" value="1"/>
</dbReference>
<dbReference type="EMBL" id="OZ023714">
    <property type="protein sequence ID" value="CAK9863263.1"/>
    <property type="molecule type" value="Genomic_DNA"/>
</dbReference>
<accession>A0ABP1AL90</accession>
<dbReference type="InterPro" id="IPR014756">
    <property type="entry name" value="Ig_E-set"/>
</dbReference>
<evidence type="ECO:0000256" key="1">
    <source>
        <dbReference type="ARBA" id="ARBA00022729"/>
    </source>
</evidence>
<gene>
    <name evidence="5" type="ORF">CSSPJE1EN2_LOCUS6258</name>
</gene>
<dbReference type="CDD" id="cd02851">
    <property type="entry name" value="E_set_GO_C"/>
    <property type="match status" value="1"/>
</dbReference>
<keyword evidence="2" id="KW-0812">Transmembrane</keyword>